<feature type="domain" description="Methyltransferase small" evidence="11">
    <location>
        <begin position="186"/>
        <end position="227"/>
    </location>
</feature>
<reference evidence="12" key="1">
    <citation type="submission" date="2013-10" db="EMBL/GenBank/DDBJ databases">
        <title>Genomic analysis of the causative agents of coccidiosis in chickens.</title>
        <authorList>
            <person name="Reid A.J."/>
            <person name="Blake D."/>
            <person name="Billington K."/>
            <person name="Browne H."/>
            <person name="Dunn M."/>
            <person name="Hung S."/>
            <person name="Kawahara F."/>
            <person name="Miranda-Saavedra D."/>
            <person name="Mourier T."/>
            <person name="Nagra H."/>
            <person name="Otto T.D."/>
            <person name="Rawlings N."/>
            <person name="Sanchez A."/>
            <person name="Sanders M."/>
            <person name="Subramaniam C."/>
            <person name="Tay Y."/>
            <person name="Dear P."/>
            <person name="Doerig C."/>
            <person name="Gruber A."/>
            <person name="Parkinson J."/>
            <person name="Shirley M."/>
            <person name="Wan K.L."/>
            <person name="Berriman M."/>
            <person name="Tomley F."/>
            <person name="Pain A."/>
        </authorList>
    </citation>
    <scope>NUCLEOTIDE SEQUENCE [LARGE SCALE GENOMIC DNA]</scope>
    <source>
        <strain evidence="12">Houghton</strain>
    </source>
</reference>
<dbReference type="AlphaFoldDB" id="U6L6P7"/>
<protein>
    <recommendedName>
        <fullName evidence="3">protein-histidine N-methyltransferase</fullName>
        <ecNumber evidence="3">2.1.1.85</ecNumber>
    </recommendedName>
</protein>
<evidence type="ECO:0000256" key="6">
    <source>
        <dbReference type="ARBA" id="ARBA00022679"/>
    </source>
</evidence>
<dbReference type="EMBL" id="HG710274">
    <property type="protein sequence ID" value="CDJ46067.1"/>
    <property type="molecule type" value="Genomic_DNA"/>
</dbReference>
<dbReference type="InterPro" id="IPR019410">
    <property type="entry name" value="Methyltransf_16"/>
</dbReference>
<evidence type="ECO:0000256" key="3">
    <source>
        <dbReference type="ARBA" id="ARBA00012533"/>
    </source>
</evidence>
<evidence type="ECO:0000313" key="12">
    <source>
        <dbReference type="EMBL" id="CDJ46067.1"/>
    </source>
</evidence>
<evidence type="ECO:0000256" key="7">
    <source>
        <dbReference type="ARBA" id="ARBA00022691"/>
    </source>
</evidence>
<dbReference type="GO" id="GO:0005737">
    <property type="term" value="C:cytoplasm"/>
    <property type="evidence" value="ECO:0007669"/>
    <property type="project" value="UniProtKB-SubCell"/>
</dbReference>
<evidence type="ECO:0000256" key="9">
    <source>
        <dbReference type="ARBA" id="ARBA00038126"/>
    </source>
</evidence>
<evidence type="ECO:0000256" key="10">
    <source>
        <dbReference type="SAM" id="MobiDB-lite"/>
    </source>
</evidence>
<evidence type="ECO:0000256" key="8">
    <source>
        <dbReference type="ARBA" id="ARBA00023242"/>
    </source>
</evidence>
<dbReference type="SUPFAM" id="SSF53335">
    <property type="entry name" value="S-adenosyl-L-methionine-dependent methyltransferases"/>
    <property type="match status" value="1"/>
</dbReference>
<dbReference type="OrthoDB" id="1723750at2759"/>
<keyword evidence="5" id="KW-0489">Methyltransferase</keyword>
<accession>U6L6P7</accession>
<dbReference type="Proteomes" id="UP000030750">
    <property type="component" value="Unassembled WGS sequence"/>
</dbReference>
<sequence>MKKRAPGRSNTENKTSTFSYSRVIQFIGDMKPHLLLDANPQPFTQAQGPPRCEEMALSYPKKTMAFPEDWGPPPQFAAVRVTAEGVPLSIHTKPVSSAANTEDSICSTTAMQEENLNEDGPTDDHAGDDATVFYAVKGCPTASNDMLVKKGEYEGGFSIWECTWDILGFLQNTDKEQASQVRALVASGHVLDLGCGHGLLGIWALKSGASAVVFQDLNLDVLNLATRWNILKNSEGGRRGDASPHHHELSVSVHGAFLSPAAASSGNTETAFTEYVRNPIEGEGHTQRKYGGSFSLLQGRALCVAASWEKYPQICCSCQRARTNAAAEVEANGETQNDPNGPSEGIHKREQSAVTALGEKRMATDTARQSDAREIQFTVIFSSEGIYREETFEPLAELFKRLLRKDGIALVASKR</sequence>
<dbReference type="EC" id="2.1.1.85" evidence="3"/>
<keyword evidence="4" id="KW-0963">Cytoplasm</keyword>
<dbReference type="GO" id="GO:0018064">
    <property type="term" value="F:protein-L-histidine N-tele-methyltransferase activity"/>
    <property type="evidence" value="ECO:0007669"/>
    <property type="project" value="UniProtKB-EC"/>
</dbReference>
<dbReference type="VEuPathDB" id="ToxoDB:EBH_0025240"/>
<evidence type="ECO:0000313" key="13">
    <source>
        <dbReference type="Proteomes" id="UP000030750"/>
    </source>
</evidence>
<comment type="subcellular location">
    <subcellularLocation>
        <location evidence="2">Cytoplasm</location>
    </subcellularLocation>
    <subcellularLocation>
        <location evidence="1">Nucleus</location>
    </subcellularLocation>
</comment>
<dbReference type="GO" id="GO:0005634">
    <property type="term" value="C:nucleus"/>
    <property type="evidence" value="ECO:0007669"/>
    <property type="project" value="UniProtKB-SubCell"/>
</dbReference>
<feature type="region of interest" description="Disordered" evidence="10">
    <location>
        <begin position="329"/>
        <end position="349"/>
    </location>
</feature>
<gene>
    <name evidence="12" type="ORF">EBH_0025240</name>
</gene>
<dbReference type="CDD" id="cd02440">
    <property type="entry name" value="AdoMet_MTases"/>
    <property type="match status" value="1"/>
</dbReference>
<keyword evidence="7" id="KW-0949">S-adenosyl-L-methionine</keyword>
<evidence type="ECO:0000256" key="1">
    <source>
        <dbReference type="ARBA" id="ARBA00004123"/>
    </source>
</evidence>
<evidence type="ECO:0000256" key="2">
    <source>
        <dbReference type="ARBA" id="ARBA00004496"/>
    </source>
</evidence>
<dbReference type="PANTHER" id="PTHR14614">
    <property type="entry name" value="HEPATOCELLULAR CARCINOMA-ASSOCIATED ANTIGEN"/>
    <property type="match status" value="1"/>
</dbReference>
<dbReference type="Pfam" id="PF05175">
    <property type="entry name" value="MTS"/>
    <property type="match status" value="1"/>
</dbReference>
<keyword evidence="6" id="KW-0808">Transferase</keyword>
<evidence type="ECO:0000256" key="5">
    <source>
        <dbReference type="ARBA" id="ARBA00022603"/>
    </source>
</evidence>
<dbReference type="InterPro" id="IPR029063">
    <property type="entry name" value="SAM-dependent_MTases_sf"/>
</dbReference>
<dbReference type="PANTHER" id="PTHR14614:SF39">
    <property type="entry name" value="HISTIDINE PROTEIN METHYLTRANSFERASE 1 HOMOLOG"/>
    <property type="match status" value="1"/>
</dbReference>
<organism evidence="12 13">
    <name type="scientific">Eimeria brunetti</name>
    <dbReference type="NCBI Taxonomy" id="51314"/>
    <lineage>
        <taxon>Eukaryota</taxon>
        <taxon>Sar</taxon>
        <taxon>Alveolata</taxon>
        <taxon>Apicomplexa</taxon>
        <taxon>Conoidasida</taxon>
        <taxon>Coccidia</taxon>
        <taxon>Eucoccidiorida</taxon>
        <taxon>Eimeriorina</taxon>
        <taxon>Eimeriidae</taxon>
        <taxon>Eimeria</taxon>
    </lineage>
</organism>
<evidence type="ECO:0000256" key="4">
    <source>
        <dbReference type="ARBA" id="ARBA00022490"/>
    </source>
</evidence>
<keyword evidence="13" id="KW-1185">Reference proteome</keyword>
<evidence type="ECO:0000259" key="11">
    <source>
        <dbReference type="Pfam" id="PF05175"/>
    </source>
</evidence>
<comment type="similarity">
    <text evidence="9">Belongs to the methyltransferase superfamily. METTL18 family.</text>
</comment>
<name>U6L6P7_9EIME</name>
<reference evidence="12" key="2">
    <citation type="submission" date="2013-10" db="EMBL/GenBank/DDBJ databases">
        <authorList>
            <person name="Aslett M."/>
        </authorList>
    </citation>
    <scope>NUCLEOTIDE SEQUENCE [LARGE SCALE GENOMIC DNA]</scope>
    <source>
        <strain evidence="12">Houghton</strain>
    </source>
</reference>
<dbReference type="GO" id="GO:0032259">
    <property type="term" value="P:methylation"/>
    <property type="evidence" value="ECO:0007669"/>
    <property type="project" value="UniProtKB-KW"/>
</dbReference>
<dbReference type="Gene3D" id="3.40.50.150">
    <property type="entry name" value="Vaccinia Virus protein VP39"/>
    <property type="match status" value="1"/>
</dbReference>
<keyword evidence="8" id="KW-0539">Nucleus</keyword>
<proteinExistence type="inferred from homology"/>
<dbReference type="InterPro" id="IPR007848">
    <property type="entry name" value="Small_mtfrase_dom"/>
</dbReference>